<dbReference type="InterPro" id="IPR035595">
    <property type="entry name" value="UDP_glycos_trans_CS"/>
</dbReference>
<keyword evidence="3 4" id="KW-0808">Transferase</keyword>
<keyword evidence="2 4" id="KW-0328">Glycosyltransferase</keyword>
<evidence type="ECO:0000256" key="1">
    <source>
        <dbReference type="ARBA" id="ARBA00009995"/>
    </source>
</evidence>
<comment type="similarity">
    <text evidence="1 4">Belongs to the UDP-glycosyltransferase family.</text>
</comment>
<organism evidence="6">
    <name type="scientific">Davidia involucrata</name>
    <name type="common">Dove tree</name>
    <dbReference type="NCBI Taxonomy" id="16924"/>
    <lineage>
        <taxon>Eukaryota</taxon>
        <taxon>Viridiplantae</taxon>
        <taxon>Streptophyta</taxon>
        <taxon>Embryophyta</taxon>
        <taxon>Tracheophyta</taxon>
        <taxon>Spermatophyta</taxon>
        <taxon>Magnoliopsida</taxon>
        <taxon>eudicotyledons</taxon>
        <taxon>Gunneridae</taxon>
        <taxon>Pentapetalae</taxon>
        <taxon>asterids</taxon>
        <taxon>Cornales</taxon>
        <taxon>Nyssaceae</taxon>
        <taxon>Davidia</taxon>
    </lineage>
</organism>
<dbReference type="Pfam" id="PF00201">
    <property type="entry name" value="UDPGT"/>
    <property type="match status" value="1"/>
</dbReference>
<evidence type="ECO:0000256" key="4">
    <source>
        <dbReference type="RuleBase" id="RU003718"/>
    </source>
</evidence>
<dbReference type="FunFam" id="3.40.50.2000:FF:000103">
    <property type="entry name" value="Glycosyltransferase"/>
    <property type="match status" value="1"/>
</dbReference>
<name>A0A5B7CC57_DAVIN</name>
<evidence type="ECO:0000256" key="2">
    <source>
        <dbReference type="ARBA" id="ARBA00022676"/>
    </source>
</evidence>
<evidence type="ECO:0000256" key="3">
    <source>
        <dbReference type="ARBA" id="ARBA00022679"/>
    </source>
</evidence>
<evidence type="ECO:0000313" key="6">
    <source>
        <dbReference type="EMBL" id="MPA78587.1"/>
    </source>
</evidence>
<evidence type="ECO:0000256" key="5">
    <source>
        <dbReference type="RuleBase" id="RU362057"/>
    </source>
</evidence>
<dbReference type="EMBL" id="GHES01048028">
    <property type="protein sequence ID" value="MPA78587.1"/>
    <property type="molecule type" value="Transcribed_RNA"/>
</dbReference>
<dbReference type="AlphaFoldDB" id="A0A5B7CC57"/>
<dbReference type="PROSITE" id="PS00375">
    <property type="entry name" value="UDPGT"/>
    <property type="match status" value="1"/>
</dbReference>
<dbReference type="PANTHER" id="PTHR48047:SF107">
    <property type="entry name" value="UDP-GLYCOSYLTRANSFERASE 92A1-LIKE"/>
    <property type="match status" value="1"/>
</dbReference>
<dbReference type="Gene3D" id="3.40.50.2000">
    <property type="entry name" value="Glycogen Phosphorylase B"/>
    <property type="match status" value="2"/>
</dbReference>
<reference evidence="6" key="1">
    <citation type="submission" date="2019-08" db="EMBL/GenBank/DDBJ databases">
        <title>Reference gene set and small RNA set construction with multiple tissues from Davidia involucrata Baill.</title>
        <authorList>
            <person name="Yang H."/>
            <person name="Zhou C."/>
            <person name="Li G."/>
            <person name="Wang J."/>
            <person name="Gao P."/>
            <person name="Wang M."/>
            <person name="Wang R."/>
            <person name="Zhao Y."/>
        </authorList>
    </citation>
    <scope>NUCLEOTIDE SEQUENCE</scope>
    <source>
        <tissue evidence="6">Mixed with DoveR01_LX</tissue>
    </source>
</reference>
<dbReference type="GO" id="GO:0035251">
    <property type="term" value="F:UDP-glucosyltransferase activity"/>
    <property type="evidence" value="ECO:0007669"/>
    <property type="project" value="TreeGrafter"/>
</dbReference>
<gene>
    <name evidence="6" type="ORF">Din_048028</name>
</gene>
<sequence length="494" mass="54568">MGGCDQEHIVMLPFMAQGHIIPFLALARQIQQTTGFTITIANTPLNIQHLQSTIAKQSQINLVALPFNSADHGLPPGIENTETLSLHQIITLFRASSTLEAPCRRLISDIAAKEGRPPLCIISDVFFGWATNVAISTGTVNVSFSTGGAYGSAAYVSLWQNLPHRFTDGDEFCLPGFPDSCRFHISQLHQFLRAADGTDAWSRFFQPQISLSLRSCGWLCNAVEEIEPLGLEILRKYIKLPVWAIGPLLPPSMLNPSSSSSNVSGQRAGREPGLSPEKCVEWLDLYPQDSVLFISFGSQNTISPSQMMELAKGVEDSGVAFIWVIRPPVGFDLKGEFRAEWLPEGFEERMVERKRGLLVHNWAPQVEILSHRSTGAFLSHCGWNSIMESLSQGVPMIGWPLAAEQGYNSKMLVEEMGVCIELTRGVQTSIVKEEVKRVIEFVMDRKGKGGEMKRKSVEIGELIRAAVREEGGHKGSSLQAMDDFVSTLLSNRQR</sequence>
<dbReference type="SUPFAM" id="SSF53756">
    <property type="entry name" value="UDP-Glycosyltransferase/glycogen phosphorylase"/>
    <property type="match status" value="1"/>
</dbReference>
<dbReference type="FunFam" id="3.40.50.2000:FF:000064">
    <property type="entry name" value="Glycosyltransferase"/>
    <property type="match status" value="1"/>
</dbReference>
<proteinExistence type="inferred from homology"/>
<dbReference type="EC" id="2.4.1.-" evidence="5"/>
<dbReference type="InterPro" id="IPR002213">
    <property type="entry name" value="UDP_glucos_trans"/>
</dbReference>
<dbReference type="CDD" id="cd03784">
    <property type="entry name" value="GT1_Gtf-like"/>
    <property type="match status" value="1"/>
</dbReference>
<dbReference type="PANTHER" id="PTHR48047">
    <property type="entry name" value="GLYCOSYLTRANSFERASE"/>
    <property type="match status" value="1"/>
</dbReference>
<accession>A0A5B7CC57</accession>
<protein>
    <recommendedName>
        <fullName evidence="5">Glycosyltransferase</fullName>
        <ecNumber evidence="5">2.4.1.-</ecNumber>
    </recommendedName>
</protein>